<evidence type="ECO:0000313" key="3">
    <source>
        <dbReference type="Proteomes" id="UP001558652"/>
    </source>
</evidence>
<evidence type="ECO:0000313" key="2">
    <source>
        <dbReference type="EMBL" id="KAL1131559.1"/>
    </source>
</evidence>
<dbReference type="Proteomes" id="UP001558652">
    <property type="component" value="Unassembled WGS sequence"/>
</dbReference>
<proteinExistence type="predicted"/>
<evidence type="ECO:0000256" key="1">
    <source>
        <dbReference type="SAM" id="MobiDB-lite"/>
    </source>
</evidence>
<sequence length="148" mass="17162">MFYKNNKQETTEIGSQGIISYKDAKSHVPLSIVLTQFHSFITLSSTTHLLDPSQKNIIVHTSLLFSPDMYLKAPEINFEPRRKKKMGDSVRAHRAKKIVKEARKKEFVREMNKAREETGGKGPKEVETQKPKETSVLDRFRYKRKVNI</sequence>
<accession>A0ABD0YK38</accession>
<dbReference type="AlphaFoldDB" id="A0ABD0YK38"/>
<name>A0ABD0YK38_9HEMI</name>
<protein>
    <submittedName>
        <fullName evidence="2">Uncharacterized protein</fullName>
    </submittedName>
</protein>
<dbReference type="EMBL" id="JBFDAA010000006">
    <property type="protein sequence ID" value="KAL1131559.1"/>
    <property type="molecule type" value="Genomic_DNA"/>
</dbReference>
<gene>
    <name evidence="2" type="ORF">AAG570_011176</name>
</gene>
<reference evidence="2 3" key="1">
    <citation type="submission" date="2024-07" db="EMBL/GenBank/DDBJ databases">
        <title>Chromosome-level genome assembly of the water stick insect Ranatra chinensis (Heteroptera: Nepidae).</title>
        <authorList>
            <person name="Liu X."/>
        </authorList>
    </citation>
    <scope>NUCLEOTIDE SEQUENCE [LARGE SCALE GENOMIC DNA]</scope>
    <source>
        <strain evidence="2">Cailab_2021Rc</strain>
        <tissue evidence="2">Muscle</tissue>
    </source>
</reference>
<organism evidence="2 3">
    <name type="scientific">Ranatra chinensis</name>
    <dbReference type="NCBI Taxonomy" id="642074"/>
    <lineage>
        <taxon>Eukaryota</taxon>
        <taxon>Metazoa</taxon>
        <taxon>Ecdysozoa</taxon>
        <taxon>Arthropoda</taxon>
        <taxon>Hexapoda</taxon>
        <taxon>Insecta</taxon>
        <taxon>Pterygota</taxon>
        <taxon>Neoptera</taxon>
        <taxon>Paraneoptera</taxon>
        <taxon>Hemiptera</taxon>
        <taxon>Heteroptera</taxon>
        <taxon>Panheteroptera</taxon>
        <taxon>Nepomorpha</taxon>
        <taxon>Nepidae</taxon>
        <taxon>Ranatrinae</taxon>
        <taxon>Ranatra</taxon>
    </lineage>
</organism>
<comment type="caution">
    <text evidence="2">The sequence shown here is derived from an EMBL/GenBank/DDBJ whole genome shotgun (WGS) entry which is preliminary data.</text>
</comment>
<feature type="region of interest" description="Disordered" evidence="1">
    <location>
        <begin position="109"/>
        <end position="134"/>
    </location>
</feature>
<keyword evidence="3" id="KW-1185">Reference proteome</keyword>